<dbReference type="InterPro" id="IPR018289">
    <property type="entry name" value="MULE_transposase_dom"/>
</dbReference>
<feature type="region of interest" description="Disordered" evidence="5">
    <location>
        <begin position="1"/>
        <end position="30"/>
    </location>
</feature>
<dbReference type="Pfam" id="PF04434">
    <property type="entry name" value="SWIM"/>
    <property type="match status" value="1"/>
</dbReference>
<evidence type="ECO:0000256" key="3">
    <source>
        <dbReference type="ARBA" id="ARBA00022833"/>
    </source>
</evidence>
<keyword evidence="3" id="KW-0862">Zinc</keyword>
<evidence type="ECO:0000259" key="6">
    <source>
        <dbReference type="PROSITE" id="PS50158"/>
    </source>
</evidence>
<accession>A0AAP0DPW6</accession>
<organism evidence="8 9">
    <name type="scientific">Deinandra increscens subsp. villosa</name>
    <dbReference type="NCBI Taxonomy" id="3103831"/>
    <lineage>
        <taxon>Eukaryota</taxon>
        <taxon>Viridiplantae</taxon>
        <taxon>Streptophyta</taxon>
        <taxon>Embryophyta</taxon>
        <taxon>Tracheophyta</taxon>
        <taxon>Spermatophyta</taxon>
        <taxon>Magnoliopsida</taxon>
        <taxon>eudicotyledons</taxon>
        <taxon>Gunneridae</taxon>
        <taxon>Pentapetalae</taxon>
        <taxon>asterids</taxon>
        <taxon>campanulids</taxon>
        <taxon>Asterales</taxon>
        <taxon>Asteraceae</taxon>
        <taxon>Asteroideae</taxon>
        <taxon>Heliantheae alliance</taxon>
        <taxon>Madieae</taxon>
        <taxon>Madiinae</taxon>
        <taxon>Deinandra</taxon>
    </lineage>
</organism>
<dbReference type="InterPro" id="IPR006564">
    <property type="entry name" value="Znf_PMZ"/>
</dbReference>
<dbReference type="PANTHER" id="PTHR47718">
    <property type="entry name" value="OS01G0519700 PROTEIN"/>
    <property type="match status" value="1"/>
</dbReference>
<dbReference type="Pfam" id="PF03101">
    <property type="entry name" value="FAR1"/>
    <property type="match status" value="1"/>
</dbReference>
<dbReference type="PROSITE" id="PS50966">
    <property type="entry name" value="ZF_SWIM"/>
    <property type="match status" value="1"/>
</dbReference>
<gene>
    <name evidence="8" type="ORF">SSX86_002829</name>
</gene>
<dbReference type="GO" id="GO:0003676">
    <property type="term" value="F:nucleic acid binding"/>
    <property type="evidence" value="ECO:0007669"/>
    <property type="project" value="InterPro"/>
</dbReference>
<protein>
    <recommendedName>
        <fullName evidence="10">Protein FAR1-RELATED SEQUENCE</fullName>
    </recommendedName>
</protein>
<dbReference type="GO" id="GO:0008270">
    <property type="term" value="F:zinc ion binding"/>
    <property type="evidence" value="ECO:0007669"/>
    <property type="project" value="UniProtKB-KW"/>
</dbReference>
<dbReference type="PROSITE" id="PS50158">
    <property type="entry name" value="ZF_CCHC"/>
    <property type="match status" value="1"/>
</dbReference>
<keyword evidence="2 4" id="KW-0863">Zinc-finger</keyword>
<keyword evidence="1" id="KW-0479">Metal-binding</keyword>
<dbReference type="InterPro" id="IPR004330">
    <property type="entry name" value="FAR1_DNA_bnd_dom"/>
</dbReference>
<feature type="domain" description="CCHC-type" evidence="6">
    <location>
        <begin position="840"/>
        <end position="855"/>
    </location>
</feature>
<dbReference type="EMBL" id="JBCNJP010000006">
    <property type="protein sequence ID" value="KAK9078771.1"/>
    <property type="molecule type" value="Genomic_DNA"/>
</dbReference>
<evidence type="ECO:0000256" key="2">
    <source>
        <dbReference type="ARBA" id="ARBA00022771"/>
    </source>
</evidence>
<evidence type="ECO:0000256" key="4">
    <source>
        <dbReference type="PROSITE-ProRule" id="PRU00047"/>
    </source>
</evidence>
<feature type="domain" description="SWIM-type" evidence="7">
    <location>
        <begin position="655"/>
        <end position="691"/>
    </location>
</feature>
<evidence type="ECO:0000313" key="9">
    <source>
        <dbReference type="Proteomes" id="UP001408789"/>
    </source>
</evidence>
<evidence type="ECO:0008006" key="10">
    <source>
        <dbReference type="Google" id="ProtNLM"/>
    </source>
</evidence>
<dbReference type="Pfam" id="PF10551">
    <property type="entry name" value="MULE"/>
    <property type="match status" value="1"/>
</dbReference>
<dbReference type="PANTHER" id="PTHR47718:SF12">
    <property type="entry name" value="PROTEIN FAR1-RELATED SEQUENCE"/>
    <property type="match status" value="1"/>
</dbReference>
<dbReference type="SMART" id="SM00575">
    <property type="entry name" value="ZnF_PMZ"/>
    <property type="match status" value="1"/>
</dbReference>
<sequence>MSPVSAGPAGPAKDSVIDTSNLPDINHPQPVDQLSFREIDSGEYEIVSTHENVNINTSMSMSTIEATQASDTGGGDTPTIHMMHETVIQPISSVAVNEVVSDMRLIDVEDRGCISSKVFASPNGTMLWKPDVPTEFKPFIGAVFDSWSDALKMYNDYADKAGFSTRLGTTKKNRKPTKDVTHKYVLCNRAGTATLKNSSFYTSPSVVHKRRRTKSNLTNCGACIRFKVIKGTPKFSVQGFVETHNHRLIDKDNMDFSRKRRKMGFDEQQFVHQLSLYKIGATRAHKIRCSIKGGVDKVRGTAVDFKNYARDIRVFITSRDAQLVVDTLSSRMANLNNFFFHHEVVNNELRFLFWADGISRCNYEVFGDVLAFDATYKTNQYGMIFVPFTGIDHHKRCVTFGAALLYDEKTETYKLLLDTFLKAHKKQPVLVYTDQDGAMKSAVEAVFTESVHHLCAWHIMDKLPAKLQGEVLDSTAIRAGIKKLVWDKMILPSVFEEKWQALIDTHKLRDVVWLNTMYGIRKRWVPCYFREVPLSNLMSTTSRCESTNAAFKLNSSASNTLVQFLLCFDTAIDWQRYHQREEEFASDTAAYSLLTEAPFERHASLVYTNKIFLEVQKEIDRSQKRCLTHTSTDTDGNMKYTVSQFNKKRKIVANFEVKFDPIDKSSSCTCLCFTRVGYLCRHIFAVYSFNEVDEIPDRYVLKRWRRGALPKSVYSVDHRYSADNDEESKLRSEIIDIVTQCADRLRSRPDKLTALRDDLLAMQGRILKDVPVEPACNNKDSVINYFYGSVQSGSDTVIVAPGSDTVLVAPEAVKHKGRHSDARIVGEREKAIEQHKKVQRKCTTCGRPGHNARSCAKVTAATALASGRYVPPSVGPVGESSTNRDS</sequence>
<reference evidence="8 9" key="1">
    <citation type="submission" date="2024-04" db="EMBL/GenBank/DDBJ databases">
        <title>The reference genome of an endangered Asteraceae, Deinandra increscens subsp. villosa, native to the Central Coast of California.</title>
        <authorList>
            <person name="Guilliams M."/>
            <person name="Hasenstab-Lehman K."/>
            <person name="Meyer R."/>
            <person name="Mcevoy S."/>
        </authorList>
    </citation>
    <scope>NUCLEOTIDE SEQUENCE [LARGE SCALE GENOMIC DNA]</scope>
    <source>
        <tissue evidence="8">Leaf</tissue>
    </source>
</reference>
<keyword evidence="9" id="KW-1185">Reference proteome</keyword>
<evidence type="ECO:0000259" key="7">
    <source>
        <dbReference type="PROSITE" id="PS50966"/>
    </source>
</evidence>
<evidence type="ECO:0000256" key="5">
    <source>
        <dbReference type="SAM" id="MobiDB-lite"/>
    </source>
</evidence>
<dbReference type="InterPro" id="IPR007527">
    <property type="entry name" value="Znf_SWIM"/>
</dbReference>
<name>A0AAP0DPW6_9ASTR</name>
<evidence type="ECO:0000256" key="1">
    <source>
        <dbReference type="ARBA" id="ARBA00022723"/>
    </source>
</evidence>
<dbReference type="Proteomes" id="UP001408789">
    <property type="component" value="Unassembled WGS sequence"/>
</dbReference>
<dbReference type="AlphaFoldDB" id="A0AAP0DPW6"/>
<evidence type="ECO:0000313" key="8">
    <source>
        <dbReference type="EMBL" id="KAK9078771.1"/>
    </source>
</evidence>
<comment type="caution">
    <text evidence="8">The sequence shown here is derived from an EMBL/GenBank/DDBJ whole genome shotgun (WGS) entry which is preliminary data.</text>
</comment>
<dbReference type="InterPro" id="IPR001878">
    <property type="entry name" value="Znf_CCHC"/>
</dbReference>
<proteinExistence type="predicted"/>